<protein>
    <submittedName>
        <fullName evidence="1">Uncharacterized protein</fullName>
    </submittedName>
</protein>
<comment type="caution">
    <text evidence="1">The sequence shown here is derived from an EMBL/GenBank/DDBJ whole genome shotgun (WGS) entry which is preliminary data.</text>
</comment>
<sequence>MFRAFVQRYIIVLIIDGIIDDTRRHEFKFLAVQCVVNFENPLIGNDIRIFQLLPESHVFFNQKAVFISKIEI</sequence>
<organism evidence="1">
    <name type="scientific">bioreactor metagenome</name>
    <dbReference type="NCBI Taxonomy" id="1076179"/>
    <lineage>
        <taxon>unclassified sequences</taxon>
        <taxon>metagenomes</taxon>
        <taxon>ecological metagenomes</taxon>
    </lineage>
</organism>
<dbReference type="AlphaFoldDB" id="A0A645GPA6"/>
<evidence type="ECO:0000313" key="1">
    <source>
        <dbReference type="EMBL" id="MPN27729.1"/>
    </source>
</evidence>
<gene>
    <name evidence="1" type="ORF">SDC9_175163</name>
</gene>
<accession>A0A645GPA6</accession>
<dbReference type="EMBL" id="VSSQ01077724">
    <property type="protein sequence ID" value="MPN27729.1"/>
    <property type="molecule type" value="Genomic_DNA"/>
</dbReference>
<reference evidence="1" key="1">
    <citation type="submission" date="2019-08" db="EMBL/GenBank/DDBJ databases">
        <authorList>
            <person name="Kucharzyk K."/>
            <person name="Murdoch R.W."/>
            <person name="Higgins S."/>
            <person name="Loffler F."/>
        </authorList>
    </citation>
    <scope>NUCLEOTIDE SEQUENCE</scope>
</reference>
<name>A0A645GPA6_9ZZZZ</name>
<proteinExistence type="predicted"/>